<protein>
    <submittedName>
        <fullName evidence="2">Uncharacterized protein</fullName>
    </submittedName>
</protein>
<proteinExistence type="predicted"/>
<gene>
    <name evidence="2" type="ORF">CVT26_013989</name>
</gene>
<evidence type="ECO:0000256" key="1">
    <source>
        <dbReference type="SAM" id="MobiDB-lite"/>
    </source>
</evidence>
<evidence type="ECO:0000313" key="3">
    <source>
        <dbReference type="Proteomes" id="UP000284706"/>
    </source>
</evidence>
<name>A0A409VWA1_9AGAR</name>
<accession>A0A409VWA1</accession>
<feature type="region of interest" description="Disordered" evidence="1">
    <location>
        <begin position="45"/>
        <end position="64"/>
    </location>
</feature>
<evidence type="ECO:0000313" key="2">
    <source>
        <dbReference type="EMBL" id="PPQ70531.1"/>
    </source>
</evidence>
<dbReference type="AlphaFoldDB" id="A0A409VWA1"/>
<feature type="region of interest" description="Disordered" evidence="1">
    <location>
        <begin position="1"/>
        <end position="26"/>
    </location>
</feature>
<sequence>MSGSNANKSANNKGGKTPSSKPTATGGAMELYELCSANSGMSYSDTAADPFQPAMQDISDRFSV</sequence>
<keyword evidence="3" id="KW-1185">Reference proteome</keyword>
<dbReference type="InParanoid" id="A0A409VWA1"/>
<organism evidence="2 3">
    <name type="scientific">Gymnopilus dilepis</name>
    <dbReference type="NCBI Taxonomy" id="231916"/>
    <lineage>
        <taxon>Eukaryota</taxon>
        <taxon>Fungi</taxon>
        <taxon>Dikarya</taxon>
        <taxon>Basidiomycota</taxon>
        <taxon>Agaricomycotina</taxon>
        <taxon>Agaricomycetes</taxon>
        <taxon>Agaricomycetidae</taxon>
        <taxon>Agaricales</taxon>
        <taxon>Agaricineae</taxon>
        <taxon>Hymenogastraceae</taxon>
        <taxon>Gymnopilus</taxon>
    </lineage>
</organism>
<comment type="caution">
    <text evidence="2">The sequence shown here is derived from an EMBL/GenBank/DDBJ whole genome shotgun (WGS) entry which is preliminary data.</text>
</comment>
<reference evidence="2 3" key="1">
    <citation type="journal article" date="2018" name="Evol. Lett.">
        <title>Horizontal gene cluster transfer increased hallucinogenic mushroom diversity.</title>
        <authorList>
            <person name="Reynolds H.T."/>
            <person name="Vijayakumar V."/>
            <person name="Gluck-Thaler E."/>
            <person name="Korotkin H.B."/>
            <person name="Matheny P.B."/>
            <person name="Slot J.C."/>
        </authorList>
    </citation>
    <scope>NUCLEOTIDE SEQUENCE [LARGE SCALE GENOMIC DNA]</scope>
    <source>
        <strain evidence="2 3">SRW20</strain>
    </source>
</reference>
<dbReference type="Proteomes" id="UP000284706">
    <property type="component" value="Unassembled WGS sequence"/>
</dbReference>
<feature type="compositionally biased region" description="Low complexity" evidence="1">
    <location>
        <begin position="1"/>
        <end position="16"/>
    </location>
</feature>
<dbReference type="EMBL" id="NHYE01005538">
    <property type="protein sequence ID" value="PPQ70531.1"/>
    <property type="molecule type" value="Genomic_DNA"/>
</dbReference>